<dbReference type="AlphaFoldDB" id="A0A177D085"/>
<evidence type="ECO:0000256" key="1">
    <source>
        <dbReference type="SAM" id="MobiDB-lite"/>
    </source>
</evidence>
<reference evidence="2 3" key="1">
    <citation type="submission" date="2016-05" db="EMBL/GenBank/DDBJ databases">
        <title>Comparative analysis of secretome profiles of manganese(II)-oxidizing ascomycete fungi.</title>
        <authorList>
            <consortium name="DOE Joint Genome Institute"/>
            <person name="Zeiner C.A."/>
            <person name="Purvine S.O."/>
            <person name="Zink E.M."/>
            <person name="Wu S."/>
            <person name="Pasa-Tolic L."/>
            <person name="Chaput D.L."/>
            <person name="Haridas S."/>
            <person name="Grigoriev I.V."/>
            <person name="Santelli C.M."/>
            <person name="Hansel C.M."/>
        </authorList>
    </citation>
    <scope>NUCLEOTIDE SEQUENCE [LARGE SCALE GENOMIC DNA]</scope>
    <source>
        <strain evidence="2 3">AP3s5-JAC2a</strain>
    </source>
</reference>
<dbReference type="InParanoid" id="A0A177D085"/>
<dbReference type="RefSeq" id="XP_018043479.1">
    <property type="nucleotide sequence ID" value="XM_018177477.1"/>
</dbReference>
<dbReference type="EMBL" id="KV441548">
    <property type="protein sequence ID" value="OAG13114.1"/>
    <property type="molecule type" value="Genomic_DNA"/>
</dbReference>
<protein>
    <submittedName>
        <fullName evidence="2">Uncharacterized protein</fullName>
    </submittedName>
</protein>
<name>A0A177D085_9PLEO</name>
<keyword evidence="3" id="KW-1185">Reference proteome</keyword>
<accession>A0A177D085</accession>
<sequence>MRYQELEEARAKRETKDQAAAAKGKRDRKHIETEEDAGSSVPKSNAVVPKGTQLANTREVSWRAPVAKMY</sequence>
<organism evidence="2 3">
    <name type="scientific">Paraphaeosphaeria sporulosa</name>
    <dbReference type="NCBI Taxonomy" id="1460663"/>
    <lineage>
        <taxon>Eukaryota</taxon>
        <taxon>Fungi</taxon>
        <taxon>Dikarya</taxon>
        <taxon>Ascomycota</taxon>
        <taxon>Pezizomycotina</taxon>
        <taxon>Dothideomycetes</taxon>
        <taxon>Pleosporomycetidae</taxon>
        <taxon>Pleosporales</taxon>
        <taxon>Massarineae</taxon>
        <taxon>Didymosphaeriaceae</taxon>
        <taxon>Paraphaeosphaeria</taxon>
    </lineage>
</organism>
<dbReference type="GeneID" id="28760963"/>
<feature type="compositionally biased region" description="Basic and acidic residues" evidence="1">
    <location>
        <begin position="1"/>
        <end position="17"/>
    </location>
</feature>
<evidence type="ECO:0000313" key="2">
    <source>
        <dbReference type="EMBL" id="OAG13114.1"/>
    </source>
</evidence>
<proteinExistence type="predicted"/>
<feature type="region of interest" description="Disordered" evidence="1">
    <location>
        <begin position="1"/>
        <end position="54"/>
    </location>
</feature>
<gene>
    <name evidence="2" type="ORF">CC84DRAFT_1160335</name>
</gene>
<dbReference type="Proteomes" id="UP000077069">
    <property type="component" value="Unassembled WGS sequence"/>
</dbReference>
<evidence type="ECO:0000313" key="3">
    <source>
        <dbReference type="Proteomes" id="UP000077069"/>
    </source>
</evidence>